<proteinExistence type="predicted"/>
<protein>
    <submittedName>
        <fullName evidence="1">Uncharacterized protein</fullName>
    </submittedName>
</protein>
<evidence type="ECO:0000313" key="2">
    <source>
        <dbReference type="Proteomes" id="UP001445472"/>
    </source>
</evidence>
<reference evidence="1 2" key="1">
    <citation type="submission" date="2024-06" db="EMBL/GenBank/DDBJ databases">
        <title>The Natural Products Discovery Center: Release of the First 8490 Sequenced Strains for Exploring Actinobacteria Biosynthetic Diversity.</title>
        <authorList>
            <person name="Kalkreuter E."/>
            <person name="Kautsar S.A."/>
            <person name="Yang D."/>
            <person name="Bader C.D."/>
            <person name="Teijaro C.N."/>
            <person name="Fluegel L."/>
            <person name="Davis C.M."/>
            <person name="Simpson J.R."/>
            <person name="Lauterbach L."/>
            <person name="Steele A.D."/>
            <person name="Gui C."/>
            <person name="Meng S."/>
            <person name="Li G."/>
            <person name="Viehrig K."/>
            <person name="Ye F."/>
            <person name="Su P."/>
            <person name="Kiefer A.F."/>
            <person name="Nichols A."/>
            <person name="Cepeda A.J."/>
            <person name="Yan W."/>
            <person name="Fan B."/>
            <person name="Jiang Y."/>
            <person name="Adhikari A."/>
            <person name="Zheng C.-J."/>
            <person name="Schuster L."/>
            <person name="Cowan T.M."/>
            <person name="Smanski M.J."/>
            <person name="Chevrette M.G."/>
            <person name="De Carvalho L.P.S."/>
            <person name="Shen B."/>
        </authorList>
    </citation>
    <scope>NUCLEOTIDE SEQUENCE [LARGE SCALE GENOMIC DNA]</scope>
    <source>
        <strain evidence="1 2">NPDC000837</strain>
    </source>
</reference>
<gene>
    <name evidence="1" type="ORF">ABT276_02375</name>
</gene>
<evidence type="ECO:0000313" key="1">
    <source>
        <dbReference type="EMBL" id="MER6612251.1"/>
    </source>
</evidence>
<dbReference type="Proteomes" id="UP001445472">
    <property type="component" value="Unassembled WGS sequence"/>
</dbReference>
<accession>A0ABV1UPQ2</accession>
<dbReference type="EMBL" id="JBEPBX010000001">
    <property type="protein sequence ID" value="MER6612251.1"/>
    <property type="molecule type" value="Genomic_DNA"/>
</dbReference>
<sequence length="116" mass="12746">MLVNRPLERPGSAVFRRAGGLRRLQYDRWAAREADPMERSAADTAALAARSEVIAAPSEVKLLTESSEVRERLAELADATFTLHQVSDEEDLATRSQRARAAADSVVATIGRRVRS</sequence>
<organism evidence="1 2">
    <name type="scientific">Streptomyces xantholiticus</name>
    <dbReference type="NCBI Taxonomy" id="68285"/>
    <lineage>
        <taxon>Bacteria</taxon>
        <taxon>Bacillati</taxon>
        <taxon>Actinomycetota</taxon>
        <taxon>Actinomycetes</taxon>
        <taxon>Kitasatosporales</taxon>
        <taxon>Streptomycetaceae</taxon>
        <taxon>Streptomyces</taxon>
    </lineage>
</organism>
<dbReference type="RefSeq" id="WP_351974733.1">
    <property type="nucleotide sequence ID" value="NZ_JBEPBX010000001.1"/>
</dbReference>
<name>A0ABV1UPQ2_9ACTN</name>
<keyword evidence="2" id="KW-1185">Reference proteome</keyword>
<comment type="caution">
    <text evidence="1">The sequence shown here is derived from an EMBL/GenBank/DDBJ whole genome shotgun (WGS) entry which is preliminary data.</text>
</comment>